<dbReference type="STRING" id="29655.A0A0K9PLP9"/>
<dbReference type="SUPFAM" id="SSF51126">
    <property type="entry name" value="Pectin lyase-like"/>
    <property type="match status" value="1"/>
</dbReference>
<keyword evidence="7 10" id="KW-0378">Hydrolase</keyword>
<dbReference type="EC" id="3.1.1.11" evidence="5 10"/>
<reference evidence="13" key="1">
    <citation type="journal article" date="2016" name="Nature">
        <title>The genome of the seagrass Zostera marina reveals angiosperm adaptation to the sea.</title>
        <authorList>
            <person name="Olsen J.L."/>
            <person name="Rouze P."/>
            <person name="Verhelst B."/>
            <person name="Lin Y.-C."/>
            <person name="Bayer T."/>
            <person name="Collen J."/>
            <person name="Dattolo E."/>
            <person name="De Paoli E."/>
            <person name="Dittami S."/>
            <person name="Maumus F."/>
            <person name="Michel G."/>
            <person name="Kersting A."/>
            <person name="Lauritano C."/>
            <person name="Lohaus R."/>
            <person name="Toepel M."/>
            <person name="Tonon T."/>
            <person name="Vanneste K."/>
            <person name="Amirebrahimi M."/>
            <person name="Brakel J."/>
            <person name="Bostroem C."/>
            <person name="Chovatia M."/>
            <person name="Grimwood J."/>
            <person name="Jenkins J.W."/>
            <person name="Jueterbock A."/>
            <person name="Mraz A."/>
            <person name="Stam W.T."/>
            <person name="Tice H."/>
            <person name="Bornberg-Bauer E."/>
            <person name="Green P.J."/>
            <person name="Pearson G.A."/>
            <person name="Procaccini G."/>
            <person name="Duarte C.M."/>
            <person name="Schmutz J."/>
            <person name="Reusch T.B.H."/>
            <person name="Van de Peer Y."/>
        </authorList>
    </citation>
    <scope>NUCLEOTIDE SEQUENCE [LARGE SCALE GENOMIC DNA]</scope>
    <source>
        <strain evidence="13">cv. Finnish</strain>
    </source>
</reference>
<comment type="similarity">
    <text evidence="4">In the C-terminal section; belongs to the pectinesterase family.</text>
</comment>
<proteinExistence type="inferred from homology"/>
<sequence>MDRDKYYSMMIVFIASFFFLVPGETFHVDHVLTECSLTRYPQKCSQTLLSSFNLKQQQLPISSDNEVDQRRANMLYSLVQKAKEQTLASTQHISKNLYYPLGVGETKSSVLDYCDELMQMCAKRLDQSIHALKTSPKKSKSDIQTWLSGVLTFQEACKDSLTPSDSTTSSEIFDKIDHLSMLTSNALAFANRISGSYYVRAKDVKSTTTAERKLASAFPEWVSMDDRRLLEDGSVNTFKPHVVVAQDGSGDCSTILEGLKMVGTSQKGGGKKVIYIKAGVYKQKLKISEDNVMLVGEGKGSTVITQSSSVGGGTSMPNTATVVVTGDGFFAKNIGFMNSAGADNHQAIALRISSDHAVLYNCMIKGHQDTLYAFAHRQFYSGCDIYGSIDYIFGNAAAVFQGCNLLFQKPHHKGINTVMANGRSDPGQNTGFSVQGCKIGAGPELKPIKHSVKSYLGRPWKKYSRAIVMESTIDDSIQSTGWSPWSGGFALKTLYFAEYSNTGSGASTSNRVKWPGFHILGTSEASKFTVSNFIGGSSWIPAGVGVKSGL</sequence>
<feature type="domain" description="Pectinesterase inhibitor" evidence="11">
    <location>
        <begin position="26"/>
        <end position="189"/>
    </location>
</feature>
<dbReference type="UniPathway" id="UPA00545">
    <property type="reaction ID" value="UER00823"/>
</dbReference>
<dbReference type="SUPFAM" id="SSF101148">
    <property type="entry name" value="Plant invertase/pectin methylesterase inhibitor"/>
    <property type="match status" value="1"/>
</dbReference>
<keyword evidence="8 10" id="KW-0063">Aspartyl esterase</keyword>
<comment type="similarity">
    <text evidence="3">In the N-terminal section; belongs to the PMEI family.</text>
</comment>
<name>A0A0K9PLP9_ZOSMR</name>
<evidence type="ECO:0000256" key="4">
    <source>
        <dbReference type="ARBA" id="ARBA00007786"/>
    </source>
</evidence>
<organism evidence="12 13">
    <name type="scientific">Zostera marina</name>
    <name type="common">Eelgrass</name>
    <dbReference type="NCBI Taxonomy" id="29655"/>
    <lineage>
        <taxon>Eukaryota</taxon>
        <taxon>Viridiplantae</taxon>
        <taxon>Streptophyta</taxon>
        <taxon>Embryophyta</taxon>
        <taxon>Tracheophyta</taxon>
        <taxon>Spermatophyta</taxon>
        <taxon>Magnoliopsida</taxon>
        <taxon>Liliopsida</taxon>
        <taxon>Zosteraceae</taxon>
        <taxon>Zostera</taxon>
    </lineage>
</organism>
<evidence type="ECO:0000256" key="2">
    <source>
        <dbReference type="ARBA" id="ARBA00005184"/>
    </source>
</evidence>
<dbReference type="InterPro" id="IPR011050">
    <property type="entry name" value="Pectin_lyase_fold/virulence"/>
</dbReference>
<dbReference type="GO" id="GO:0030599">
    <property type="term" value="F:pectinesterase activity"/>
    <property type="evidence" value="ECO:0000318"/>
    <property type="project" value="GO_Central"/>
</dbReference>
<dbReference type="SMART" id="SM00856">
    <property type="entry name" value="PMEI"/>
    <property type="match status" value="1"/>
</dbReference>
<dbReference type="GO" id="GO:0045490">
    <property type="term" value="P:pectin catabolic process"/>
    <property type="evidence" value="ECO:0007669"/>
    <property type="project" value="UniProtKB-UniRule"/>
</dbReference>
<evidence type="ECO:0000256" key="9">
    <source>
        <dbReference type="PROSITE-ProRule" id="PRU10040"/>
    </source>
</evidence>
<dbReference type="InterPro" id="IPR006501">
    <property type="entry name" value="Pectinesterase_inhib_dom"/>
</dbReference>
<evidence type="ECO:0000256" key="3">
    <source>
        <dbReference type="ARBA" id="ARBA00006027"/>
    </source>
</evidence>
<comment type="pathway">
    <text evidence="2 10">Glycan metabolism; pectin degradation; 2-dehydro-3-deoxy-D-gluconate from pectin: step 1/5.</text>
</comment>
<comment type="caution">
    <text evidence="12">The sequence shown here is derived from an EMBL/GenBank/DDBJ whole genome shotgun (WGS) entry which is preliminary data.</text>
</comment>
<keyword evidence="6" id="KW-0134">Cell wall</keyword>
<evidence type="ECO:0000313" key="12">
    <source>
        <dbReference type="EMBL" id="KMZ69145.1"/>
    </source>
</evidence>
<dbReference type="InterPro" id="IPR033131">
    <property type="entry name" value="Pectinesterase_Asp_AS"/>
</dbReference>
<comment type="subcellular location">
    <subcellularLocation>
        <location evidence="1">Secreted</location>
        <location evidence="1">Cell wall</location>
    </subcellularLocation>
</comment>
<dbReference type="FunFam" id="2.160.20.10:FF:000029">
    <property type="entry name" value="Pectinesterase 4"/>
    <property type="match status" value="1"/>
</dbReference>
<evidence type="ECO:0000259" key="11">
    <source>
        <dbReference type="SMART" id="SM00856"/>
    </source>
</evidence>
<dbReference type="Gene3D" id="2.160.20.10">
    <property type="entry name" value="Single-stranded right-handed beta-helix, Pectin lyase-like"/>
    <property type="match status" value="1"/>
</dbReference>
<dbReference type="OrthoDB" id="615350at2759"/>
<keyword evidence="13" id="KW-1185">Reference proteome</keyword>
<gene>
    <name evidence="12" type="ORF">ZOSMA_220G00200</name>
</gene>
<feature type="active site" evidence="9">
    <location>
        <position position="390"/>
    </location>
</feature>
<dbReference type="PANTHER" id="PTHR31707">
    <property type="entry name" value="PECTINESTERASE"/>
    <property type="match status" value="1"/>
</dbReference>
<dbReference type="Proteomes" id="UP000036987">
    <property type="component" value="Unassembled WGS sequence"/>
</dbReference>
<evidence type="ECO:0000256" key="5">
    <source>
        <dbReference type="ARBA" id="ARBA00013229"/>
    </source>
</evidence>
<evidence type="ECO:0000313" key="13">
    <source>
        <dbReference type="Proteomes" id="UP000036987"/>
    </source>
</evidence>
<dbReference type="NCBIfam" id="TIGR01614">
    <property type="entry name" value="PME_inhib"/>
    <property type="match status" value="1"/>
</dbReference>
<evidence type="ECO:0000256" key="7">
    <source>
        <dbReference type="ARBA" id="ARBA00022801"/>
    </source>
</evidence>
<dbReference type="Gene3D" id="1.20.140.40">
    <property type="entry name" value="Invertase/pectin methylesterase inhibitor family protein"/>
    <property type="match status" value="1"/>
</dbReference>
<evidence type="ECO:0000256" key="8">
    <source>
        <dbReference type="ARBA" id="ARBA00023085"/>
    </source>
</evidence>
<evidence type="ECO:0000256" key="10">
    <source>
        <dbReference type="RuleBase" id="RU000589"/>
    </source>
</evidence>
<dbReference type="EMBL" id="LFYR01000788">
    <property type="protein sequence ID" value="KMZ69145.1"/>
    <property type="molecule type" value="Genomic_DNA"/>
</dbReference>
<dbReference type="InterPro" id="IPR000070">
    <property type="entry name" value="Pectinesterase_cat"/>
</dbReference>
<dbReference type="OMA" id="WIEWPGA"/>
<evidence type="ECO:0000256" key="1">
    <source>
        <dbReference type="ARBA" id="ARBA00004191"/>
    </source>
</evidence>
<keyword evidence="6" id="KW-0964">Secreted</keyword>
<dbReference type="PROSITE" id="PS00503">
    <property type="entry name" value="PECTINESTERASE_2"/>
    <property type="match status" value="1"/>
</dbReference>
<comment type="catalytic activity">
    <reaction evidence="10">
        <text>[(1-&gt;4)-alpha-D-galacturonosyl methyl ester](n) + n H2O = [(1-&gt;4)-alpha-D-galacturonosyl](n) + n methanol + n H(+)</text>
        <dbReference type="Rhea" id="RHEA:22380"/>
        <dbReference type="Rhea" id="RHEA-COMP:14570"/>
        <dbReference type="Rhea" id="RHEA-COMP:14573"/>
        <dbReference type="ChEBI" id="CHEBI:15377"/>
        <dbReference type="ChEBI" id="CHEBI:15378"/>
        <dbReference type="ChEBI" id="CHEBI:17790"/>
        <dbReference type="ChEBI" id="CHEBI:140522"/>
        <dbReference type="ChEBI" id="CHEBI:140523"/>
        <dbReference type="EC" id="3.1.1.11"/>
    </reaction>
</comment>
<dbReference type="InterPro" id="IPR012334">
    <property type="entry name" value="Pectin_lyas_fold"/>
</dbReference>
<evidence type="ECO:0000256" key="6">
    <source>
        <dbReference type="ARBA" id="ARBA00022512"/>
    </source>
</evidence>
<dbReference type="GO" id="GO:0042545">
    <property type="term" value="P:cell wall modification"/>
    <property type="evidence" value="ECO:0007669"/>
    <property type="project" value="UniProtKB-UniRule"/>
</dbReference>
<dbReference type="Pfam" id="PF01095">
    <property type="entry name" value="Pectinesterase"/>
    <property type="match status" value="1"/>
</dbReference>
<dbReference type="CDD" id="cd15798">
    <property type="entry name" value="PMEI-like_3"/>
    <property type="match status" value="1"/>
</dbReference>
<protein>
    <recommendedName>
        <fullName evidence="5 10">Pectinesterase</fullName>
        <ecNumber evidence="5 10">3.1.1.11</ecNumber>
    </recommendedName>
</protein>
<dbReference type="InterPro" id="IPR035513">
    <property type="entry name" value="Invertase/methylesterase_inhib"/>
</dbReference>
<dbReference type="GO" id="GO:0046910">
    <property type="term" value="F:pectinesterase inhibitor activity"/>
    <property type="evidence" value="ECO:0000318"/>
    <property type="project" value="GO_Central"/>
</dbReference>
<accession>A0A0K9PLP9</accession>
<dbReference type="AlphaFoldDB" id="A0A0K9PLP9"/>
<dbReference type="Pfam" id="PF04043">
    <property type="entry name" value="PMEI"/>
    <property type="match status" value="1"/>
</dbReference>